<keyword evidence="3" id="KW-1185">Reference proteome</keyword>
<dbReference type="CDD" id="cd00229">
    <property type="entry name" value="SGNH_hydrolase"/>
    <property type="match status" value="1"/>
</dbReference>
<evidence type="ECO:0000259" key="1">
    <source>
        <dbReference type="Pfam" id="PF13472"/>
    </source>
</evidence>
<dbReference type="Gene3D" id="3.40.50.1110">
    <property type="entry name" value="SGNH hydrolase"/>
    <property type="match status" value="1"/>
</dbReference>
<dbReference type="AlphaFoldDB" id="A0A7Z2VK81"/>
<gene>
    <name evidence="2" type="ORF">HH215_16940</name>
</gene>
<evidence type="ECO:0000313" key="3">
    <source>
        <dbReference type="Proteomes" id="UP000502248"/>
    </source>
</evidence>
<dbReference type="EMBL" id="CP051680">
    <property type="protein sequence ID" value="QJD84703.1"/>
    <property type="molecule type" value="Genomic_DNA"/>
</dbReference>
<feature type="domain" description="SGNH hydrolase-type esterase" evidence="1">
    <location>
        <begin position="462"/>
        <end position="654"/>
    </location>
</feature>
<dbReference type="InterPro" id="IPR013830">
    <property type="entry name" value="SGNH_hydro"/>
</dbReference>
<sequence length="671" mass="74593">MMFRLRLRSRTAVLLVLALLMHILSVFGVDVHASSASAQFAYPSSFVEPNDGTRWTYVNNNGWISYQPANAWTRIENRGVGDYQDDVHATQSNGSYAEMSFFGTGIAYITELSPSQGEVDIYIDDVFQATVDCAGTWATQQTVFERTGLPQQEHTIKIVKRSGTYAIVDAFKIYYDGRIQVDDYSNEVRYSGTVSHSDQIPNALNQSQHWTTTAGDYAEFTFVGDSISYVGSRNTDHGLVDIYIDGLWVAEVDTYGPIREWRTELYHHSWPESDEHTIRIVAKNAKNSASTSIGFDLDALFYTSDPHETALRPLWQGDTIYQESALLVSTNGSPAMAPLLFSPTQAQILSVRDSRMEKEYFEGIDWIVVNGYIQRVAGSSIPYMNAAEFTTGTGAACNDVFKRTDGTCVLYAEGTIANRQILVSYEHSGNPWTSHTPAYAGNVLTGTTDKLDSQDPLKVVLYGDSITVGANASGFMNQSPYLPNWGDVLKYGLEKHYGSEVSIVNSAVGGQNSVWGSDNIPNQVTNNIQTRVSQHDPDLVILAFGMNDGTAYWNGSSWVPNVSAANFKTNIEKMIDTVRVSNPSTEFILVGTMLPNPETPSFFHEQPAYVGKLQEIAAEKPGVAVAYMTNIHQSLLYRKWYRDMTGNNINHPNDFLSRWYAQYVLGMLIQS</sequence>
<dbReference type="Proteomes" id="UP000502248">
    <property type="component" value="Chromosome"/>
</dbReference>
<organism evidence="2 3">
    <name type="scientific">Cohnella herbarum</name>
    <dbReference type="NCBI Taxonomy" id="2728023"/>
    <lineage>
        <taxon>Bacteria</taxon>
        <taxon>Bacillati</taxon>
        <taxon>Bacillota</taxon>
        <taxon>Bacilli</taxon>
        <taxon>Bacillales</taxon>
        <taxon>Paenibacillaceae</taxon>
        <taxon>Cohnella</taxon>
    </lineage>
</organism>
<dbReference type="GO" id="GO:0004622">
    <property type="term" value="F:phosphatidylcholine lysophospholipase activity"/>
    <property type="evidence" value="ECO:0007669"/>
    <property type="project" value="TreeGrafter"/>
</dbReference>
<dbReference type="RefSeq" id="WP_169280984.1">
    <property type="nucleotide sequence ID" value="NZ_CP051680.1"/>
</dbReference>
<dbReference type="KEGG" id="cheb:HH215_16940"/>
<evidence type="ECO:0000313" key="2">
    <source>
        <dbReference type="EMBL" id="QJD84703.1"/>
    </source>
</evidence>
<dbReference type="InterPro" id="IPR036514">
    <property type="entry name" value="SGNH_hydro_sf"/>
</dbReference>
<dbReference type="Pfam" id="PF13472">
    <property type="entry name" value="Lipase_GDSL_2"/>
    <property type="match status" value="1"/>
</dbReference>
<dbReference type="PANTHER" id="PTHR30383">
    <property type="entry name" value="THIOESTERASE 1/PROTEASE 1/LYSOPHOSPHOLIPASE L1"/>
    <property type="match status" value="1"/>
</dbReference>
<proteinExistence type="predicted"/>
<name>A0A7Z2VK81_9BACL</name>
<protein>
    <submittedName>
        <fullName evidence="2">SGNH/GDSL hydrolase family protein</fullName>
    </submittedName>
</protein>
<keyword evidence="2" id="KW-0378">Hydrolase</keyword>
<dbReference type="Gene3D" id="2.60.120.260">
    <property type="entry name" value="Galactose-binding domain-like"/>
    <property type="match status" value="2"/>
</dbReference>
<dbReference type="SUPFAM" id="SSF52266">
    <property type="entry name" value="SGNH hydrolase"/>
    <property type="match status" value="1"/>
</dbReference>
<dbReference type="PANTHER" id="PTHR30383:SF5">
    <property type="entry name" value="SGNH HYDROLASE-TYPE ESTERASE DOMAIN-CONTAINING PROTEIN"/>
    <property type="match status" value="1"/>
</dbReference>
<dbReference type="InterPro" id="IPR051532">
    <property type="entry name" value="Ester_Hydrolysis_Enzymes"/>
</dbReference>
<accession>A0A7Z2VK81</accession>
<reference evidence="2 3" key="1">
    <citation type="submission" date="2020-04" db="EMBL/GenBank/DDBJ databases">
        <title>Genome sequencing of novel species.</title>
        <authorList>
            <person name="Heo J."/>
            <person name="Kim S.-J."/>
            <person name="Kim J.-S."/>
            <person name="Hong S.-B."/>
            <person name="Kwon S.-W."/>
        </authorList>
    </citation>
    <scope>NUCLEOTIDE SEQUENCE [LARGE SCALE GENOMIC DNA]</scope>
    <source>
        <strain evidence="2 3">MFER-1</strain>
    </source>
</reference>